<protein>
    <submittedName>
        <fullName evidence="3">Methanogenesis regulatory protein FilR1</fullName>
    </submittedName>
</protein>
<feature type="domain" description="HVO-A0261-like N-terminal" evidence="2">
    <location>
        <begin position="40"/>
        <end position="119"/>
    </location>
</feature>
<name>A0A811TBY2_9EURY</name>
<gene>
    <name evidence="3" type="primary">filR1</name>
    <name evidence="3" type="ORF">EMLJLAPB_00256</name>
</gene>
<feature type="domain" description="Methanogenesis regulatory protein FilR1 middle" evidence="1">
    <location>
        <begin position="159"/>
        <end position="288"/>
    </location>
</feature>
<dbReference type="InterPro" id="IPR016490">
    <property type="entry name" value="Tscrpt_reg_HTH_AF0396-typ3"/>
</dbReference>
<dbReference type="InterPro" id="IPR036390">
    <property type="entry name" value="WH_DNA-bd_sf"/>
</dbReference>
<dbReference type="AlphaFoldDB" id="A0A811TBY2"/>
<accession>A0A811TBY2</accession>
<evidence type="ECO:0000259" key="1">
    <source>
        <dbReference type="Pfam" id="PF08350"/>
    </source>
</evidence>
<sequence>MTMIDISTTNEHINIVEQHASLISMPYKKTKPTAFQTTIRLSTCSQLRSDILISLKSGRKELRNFRTDLGVSSTTAIHALRELEKDNLIFQDEDRNYVLTKIGEVVALKLADFIDAIEVMKTHEDFWLTHDLSGIPEHLIEKIGALRGSTLFEDTATEIFKVHTNFINLLMNAKKIRGVSSIFVPEYPALFEKLILKKEADVELVITKEVLKTIDDEILKKIFADKSSKLKLYVTEKDAKAAFVITECSLSFGLFHVDGTYDYNRDFVSSDKKAIEWGEELFECYRKQAERVLSL</sequence>
<dbReference type="InterPro" id="IPR013561">
    <property type="entry name" value="FilR1_middle_dom"/>
</dbReference>
<organism evidence="3 4">
    <name type="scientific">Candidatus Argoarchaeum ethanivorans</name>
    <dbReference type="NCBI Taxonomy" id="2608793"/>
    <lineage>
        <taxon>Archaea</taxon>
        <taxon>Methanobacteriati</taxon>
        <taxon>Methanobacteriota</taxon>
        <taxon>Stenosarchaea group</taxon>
        <taxon>Methanomicrobia</taxon>
        <taxon>Methanosarcinales</taxon>
        <taxon>Methanosarcinales incertae sedis</taxon>
        <taxon>GOM Arc I cluster</taxon>
        <taxon>Candidatus Argoarchaeum</taxon>
    </lineage>
</organism>
<proteinExistence type="predicted"/>
<comment type="caution">
    <text evidence="3">The sequence shown here is derived from an EMBL/GenBank/DDBJ whole genome shotgun (WGS) entry which is preliminary data.</text>
</comment>
<dbReference type="InterPro" id="IPR057527">
    <property type="entry name" value="HVO_A0261-like_N"/>
</dbReference>
<dbReference type="Pfam" id="PF08350">
    <property type="entry name" value="FilR1_middle"/>
    <property type="match status" value="1"/>
</dbReference>
<dbReference type="Gene3D" id="1.10.10.10">
    <property type="entry name" value="Winged helix-like DNA-binding domain superfamily/Winged helix DNA-binding domain"/>
    <property type="match status" value="1"/>
</dbReference>
<dbReference type="EMBL" id="CAJHIS010000004">
    <property type="protein sequence ID" value="CAD6492275.1"/>
    <property type="molecule type" value="Genomic_DNA"/>
</dbReference>
<evidence type="ECO:0000313" key="4">
    <source>
        <dbReference type="Proteomes" id="UP000634805"/>
    </source>
</evidence>
<dbReference type="SUPFAM" id="SSF46785">
    <property type="entry name" value="Winged helix' DNA-binding domain"/>
    <property type="match status" value="1"/>
</dbReference>
<evidence type="ECO:0000313" key="3">
    <source>
        <dbReference type="EMBL" id="CAD6492275.1"/>
    </source>
</evidence>
<reference evidence="3" key="1">
    <citation type="submission" date="2020-10" db="EMBL/GenBank/DDBJ databases">
        <authorList>
            <person name="Hahn C.J."/>
            <person name="Laso-Perez R."/>
            <person name="Vulcano F."/>
            <person name="Vaziourakis K.-M."/>
            <person name="Stokke R."/>
            <person name="Steen I.H."/>
            <person name="Teske A."/>
            <person name="Boetius A."/>
            <person name="Liebeke M."/>
            <person name="Amann R."/>
            <person name="Knittel K."/>
        </authorList>
    </citation>
    <scope>NUCLEOTIDE SEQUENCE</scope>
    <source>
        <strain evidence="3">Gfbio:e3339647-f889-4370-9287-4fb5cb688e4c:AG392D22_GoMArc1</strain>
    </source>
</reference>
<dbReference type="InterPro" id="IPR036388">
    <property type="entry name" value="WH-like_DNA-bd_sf"/>
</dbReference>
<evidence type="ECO:0000259" key="2">
    <source>
        <dbReference type="Pfam" id="PF25213"/>
    </source>
</evidence>
<dbReference type="Pfam" id="PF25213">
    <property type="entry name" value="HVO_A0261_N"/>
    <property type="match status" value="1"/>
</dbReference>
<dbReference type="PIRSF" id="PIRSF006692">
    <property type="entry name" value="TF_HTH_AF0396_prd"/>
    <property type="match status" value="1"/>
</dbReference>
<dbReference type="Proteomes" id="UP000634805">
    <property type="component" value="Unassembled WGS sequence"/>
</dbReference>